<comment type="caution">
    <text evidence="8">The sequence shown here is derived from an EMBL/GenBank/DDBJ whole genome shotgun (WGS) entry which is preliminary data.</text>
</comment>
<evidence type="ECO:0000256" key="6">
    <source>
        <dbReference type="ARBA" id="ARBA00023136"/>
    </source>
</evidence>
<dbReference type="CDD" id="cd10433">
    <property type="entry name" value="YccA_like"/>
    <property type="match status" value="1"/>
</dbReference>
<feature type="transmembrane region" description="Helical" evidence="7">
    <location>
        <begin position="167"/>
        <end position="187"/>
    </location>
</feature>
<feature type="transmembrane region" description="Helical" evidence="7">
    <location>
        <begin position="107"/>
        <end position="127"/>
    </location>
</feature>
<name>A0AAV3UAN6_9ALTE</name>
<evidence type="ECO:0000256" key="2">
    <source>
        <dbReference type="ARBA" id="ARBA00010350"/>
    </source>
</evidence>
<dbReference type="PANTHER" id="PTHR23291:SF115">
    <property type="entry name" value="MODULATOR OF FTSH PROTEASE YCCA"/>
    <property type="match status" value="1"/>
</dbReference>
<evidence type="ECO:0000256" key="1">
    <source>
        <dbReference type="ARBA" id="ARBA00004651"/>
    </source>
</evidence>
<comment type="similarity">
    <text evidence="2 7">Belongs to the BI1 family.</text>
</comment>
<proteinExistence type="inferred from homology"/>
<dbReference type="GO" id="GO:0005886">
    <property type="term" value="C:plasma membrane"/>
    <property type="evidence" value="ECO:0007669"/>
    <property type="project" value="UniProtKB-SubCell"/>
</dbReference>
<organism evidence="8 9">
    <name type="scientific">Halioxenophilus aromaticivorans</name>
    <dbReference type="NCBI Taxonomy" id="1306992"/>
    <lineage>
        <taxon>Bacteria</taxon>
        <taxon>Pseudomonadati</taxon>
        <taxon>Pseudomonadota</taxon>
        <taxon>Gammaproteobacteria</taxon>
        <taxon>Alteromonadales</taxon>
        <taxon>Alteromonadaceae</taxon>
        <taxon>Halioxenophilus</taxon>
    </lineage>
</organism>
<accession>A0AAV3UAN6</accession>
<dbReference type="Pfam" id="PF01027">
    <property type="entry name" value="Bax1-I"/>
    <property type="match status" value="1"/>
</dbReference>
<dbReference type="PANTHER" id="PTHR23291">
    <property type="entry name" value="BAX INHIBITOR-RELATED"/>
    <property type="match status" value="1"/>
</dbReference>
<evidence type="ECO:0000256" key="4">
    <source>
        <dbReference type="ARBA" id="ARBA00022692"/>
    </source>
</evidence>
<keyword evidence="4 7" id="KW-0812">Transmembrane</keyword>
<feature type="transmembrane region" description="Helical" evidence="7">
    <location>
        <begin position="47"/>
        <end position="67"/>
    </location>
</feature>
<keyword evidence="6 7" id="KW-0472">Membrane</keyword>
<evidence type="ECO:0000256" key="7">
    <source>
        <dbReference type="RuleBase" id="RU004379"/>
    </source>
</evidence>
<feature type="transmembrane region" description="Helical" evidence="7">
    <location>
        <begin position="74"/>
        <end position="95"/>
    </location>
</feature>
<dbReference type="InterPro" id="IPR006214">
    <property type="entry name" value="Bax_inhibitor_1-related"/>
</dbReference>
<evidence type="ECO:0000256" key="5">
    <source>
        <dbReference type="ARBA" id="ARBA00022989"/>
    </source>
</evidence>
<sequence length="227" mass="23615">MREVSANYSAVANAEQVSKVLRNTYALLGMTLLFSAAMAGVSMAINLGYGAGMVCSLVALALIWFVIPRTANSAAGLGVVFAFTGLLGLSLGPVLNHYLNMANGGAIVMQALGGTALVFFALSAYVLTTKKDFSFMGGFLAVGMIVALVGIIGSMIAGFFFGVDISGFSLAMSGLIVLLMSGFILYHTSEIINGGETNYILATVGLYLSIYNLFTSLLHILGAMGDE</sequence>
<keyword evidence="3" id="KW-1003">Cell membrane</keyword>
<feature type="transmembrane region" description="Helical" evidence="7">
    <location>
        <begin position="199"/>
        <end position="221"/>
    </location>
</feature>
<dbReference type="AlphaFoldDB" id="A0AAV3UAN6"/>
<dbReference type="RefSeq" id="WP_345428183.1">
    <property type="nucleotide sequence ID" value="NZ_AP031496.1"/>
</dbReference>
<protein>
    <submittedName>
        <fullName evidence="8">Bax inhibitor-1/YccA family protein</fullName>
    </submittedName>
</protein>
<dbReference type="EMBL" id="BAABLX010000080">
    <property type="protein sequence ID" value="GAA4961665.1"/>
    <property type="molecule type" value="Genomic_DNA"/>
</dbReference>
<evidence type="ECO:0000313" key="9">
    <source>
        <dbReference type="Proteomes" id="UP001409585"/>
    </source>
</evidence>
<feature type="transmembrane region" description="Helical" evidence="7">
    <location>
        <begin position="20"/>
        <end position="41"/>
    </location>
</feature>
<comment type="subcellular location">
    <subcellularLocation>
        <location evidence="1">Cell membrane</location>
        <topology evidence="1">Multi-pass membrane protein</topology>
    </subcellularLocation>
</comment>
<dbReference type="Proteomes" id="UP001409585">
    <property type="component" value="Unassembled WGS sequence"/>
</dbReference>
<keyword evidence="9" id="KW-1185">Reference proteome</keyword>
<keyword evidence="5 7" id="KW-1133">Transmembrane helix</keyword>
<evidence type="ECO:0000256" key="3">
    <source>
        <dbReference type="ARBA" id="ARBA00022475"/>
    </source>
</evidence>
<gene>
    <name evidence="8" type="ORF">GCM10025791_49060</name>
</gene>
<evidence type="ECO:0000313" key="8">
    <source>
        <dbReference type="EMBL" id="GAA4961665.1"/>
    </source>
</evidence>
<reference evidence="9" key="1">
    <citation type="journal article" date="2019" name="Int. J. Syst. Evol. Microbiol.">
        <title>The Global Catalogue of Microorganisms (GCM) 10K type strain sequencing project: providing services to taxonomists for standard genome sequencing and annotation.</title>
        <authorList>
            <consortium name="The Broad Institute Genomics Platform"/>
            <consortium name="The Broad Institute Genome Sequencing Center for Infectious Disease"/>
            <person name="Wu L."/>
            <person name="Ma J."/>
        </authorList>
    </citation>
    <scope>NUCLEOTIDE SEQUENCE [LARGE SCALE GENOMIC DNA]</scope>
    <source>
        <strain evidence="9">JCM 19134</strain>
    </source>
</reference>
<feature type="transmembrane region" description="Helical" evidence="7">
    <location>
        <begin position="139"/>
        <end position="161"/>
    </location>
</feature>